<name>A0A645A4C0_9ZZZZ</name>
<accession>A0A645A4C0</accession>
<evidence type="ECO:0000256" key="1">
    <source>
        <dbReference type="SAM" id="MobiDB-lite"/>
    </source>
</evidence>
<dbReference type="EMBL" id="VSSQ01011720">
    <property type="protein sequence ID" value="MPM47548.1"/>
    <property type="molecule type" value="Genomic_DNA"/>
</dbReference>
<reference evidence="2" key="1">
    <citation type="submission" date="2019-08" db="EMBL/GenBank/DDBJ databases">
        <authorList>
            <person name="Kucharzyk K."/>
            <person name="Murdoch R.W."/>
            <person name="Higgins S."/>
            <person name="Loffler F."/>
        </authorList>
    </citation>
    <scope>NUCLEOTIDE SEQUENCE</scope>
</reference>
<proteinExistence type="predicted"/>
<dbReference type="AlphaFoldDB" id="A0A645A4C0"/>
<protein>
    <submittedName>
        <fullName evidence="2">Uncharacterized protein</fullName>
    </submittedName>
</protein>
<organism evidence="2">
    <name type="scientific">bioreactor metagenome</name>
    <dbReference type="NCBI Taxonomy" id="1076179"/>
    <lineage>
        <taxon>unclassified sequences</taxon>
        <taxon>metagenomes</taxon>
        <taxon>ecological metagenomes</taxon>
    </lineage>
</organism>
<evidence type="ECO:0000313" key="2">
    <source>
        <dbReference type="EMBL" id="MPM47548.1"/>
    </source>
</evidence>
<sequence>MTGVGLLDLAIQFAGGVPHGHELPLSLLANEHGDHSRQRHDQHGDAGQQRADREHHDRDAEHGEHRVEQLPQRLLQRLLHIVHVVGHPAEQFAAGLRVEIAERQAVHLRPHLVAHPEGGALDGPVQQVVLQEAEGRGHQVEAERQHQPVPKRAEIDALAGDDRHARQQVGQLVLTAGAQHVDDLLLGHAGGQILADDPGKDHICGLAQDLRAHDGSCHRGDTHEHDDREPRALGFHESQQPHQRGPEVDGLLRDSHSSARTVAQAGCVLGARVCLDRRPSIGVHAASSMLSWDSTISR</sequence>
<comment type="caution">
    <text evidence="2">The sequence shown here is derived from an EMBL/GenBank/DDBJ whole genome shotgun (WGS) entry which is preliminary data.</text>
</comment>
<feature type="region of interest" description="Disordered" evidence="1">
    <location>
        <begin position="33"/>
        <end position="67"/>
    </location>
</feature>
<gene>
    <name evidence="2" type="ORF">SDC9_94259</name>
</gene>